<evidence type="ECO:0000313" key="2">
    <source>
        <dbReference type="EMBL" id="MXP30780.1"/>
    </source>
</evidence>
<dbReference type="AlphaFoldDB" id="A0A845AKI5"/>
<keyword evidence="4" id="KW-1185">Reference proteome</keyword>
<dbReference type="EMBL" id="WTYE01000001">
    <property type="protein sequence ID" value="MXP33540.1"/>
    <property type="molecule type" value="Genomic_DNA"/>
</dbReference>
<keyword evidence="1" id="KW-1133">Transmembrane helix</keyword>
<proteinExistence type="predicted"/>
<name>A0A845AKI5_9SPHN</name>
<dbReference type="EMBL" id="WTYE01000001">
    <property type="protein sequence ID" value="MXP30780.1"/>
    <property type="molecule type" value="Genomic_DNA"/>
</dbReference>
<accession>A0A845AKI5</accession>
<keyword evidence="1" id="KW-0472">Membrane</keyword>
<gene>
    <name evidence="2" type="ORF">GRI94_02965</name>
    <name evidence="3" type="ORF">GRI94_17055</name>
</gene>
<protein>
    <submittedName>
        <fullName evidence="2">Uncharacterized protein</fullName>
    </submittedName>
</protein>
<comment type="caution">
    <text evidence="2">The sequence shown here is derived from an EMBL/GenBank/DDBJ whole genome shotgun (WGS) entry which is preliminary data.</text>
</comment>
<keyword evidence="1" id="KW-0812">Transmembrane</keyword>
<evidence type="ECO:0000256" key="1">
    <source>
        <dbReference type="SAM" id="Phobius"/>
    </source>
</evidence>
<reference evidence="2 4" key="1">
    <citation type="submission" date="2019-12" db="EMBL/GenBank/DDBJ databases">
        <title>Genomic-based taxomic classification of the family Erythrobacteraceae.</title>
        <authorList>
            <person name="Xu L."/>
        </authorList>
    </citation>
    <scope>NUCLEOTIDE SEQUENCE [LARGE SCALE GENOMIC DNA]</scope>
    <source>
        <strain evidence="2 4">JCM 16677</strain>
    </source>
</reference>
<dbReference type="Proteomes" id="UP000446786">
    <property type="component" value="Unassembled WGS sequence"/>
</dbReference>
<dbReference type="OrthoDB" id="7391222at2"/>
<feature type="transmembrane region" description="Helical" evidence="1">
    <location>
        <begin position="6"/>
        <end position="25"/>
    </location>
</feature>
<dbReference type="RefSeq" id="WP_160778292.1">
    <property type="nucleotide sequence ID" value="NZ_BAAAZF010000001.1"/>
</dbReference>
<evidence type="ECO:0000313" key="4">
    <source>
        <dbReference type="Proteomes" id="UP000446786"/>
    </source>
</evidence>
<organism evidence="2 4">
    <name type="scientific">Parerythrobacter jejuensis</name>
    <dbReference type="NCBI Taxonomy" id="795812"/>
    <lineage>
        <taxon>Bacteria</taxon>
        <taxon>Pseudomonadati</taxon>
        <taxon>Pseudomonadota</taxon>
        <taxon>Alphaproteobacteria</taxon>
        <taxon>Sphingomonadales</taxon>
        <taxon>Erythrobacteraceae</taxon>
        <taxon>Parerythrobacter</taxon>
    </lineage>
</organism>
<evidence type="ECO:0000313" key="3">
    <source>
        <dbReference type="EMBL" id="MXP33540.1"/>
    </source>
</evidence>
<sequence length="134" mass="14375">MDPVQLGGSLIAILLLAGLTAWLKLGASPRLHDESDARRAADQVVSGFEAEEFAIDRDGEGAILRGPNGQIMVLRPHGSHFAGRVLTPEARAQLSGGQLHIHTGERRFGDVFLTLEDGPYWVAAINGLETPRDA</sequence>